<dbReference type="OrthoDB" id="1100874at2"/>
<reference evidence="2 3" key="1">
    <citation type="submission" date="2011-03" db="EMBL/GenBank/DDBJ databases">
        <authorList>
            <person name="Weinstock G."/>
            <person name="Sodergren E."/>
            <person name="Clifton S."/>
            <person name="Fulton L."/>
            <person name="Fulton B."/>
            <person name="Courtney L."/>
            <person name="Fronick C."/>
            <person name="Harrison M."/>
            <person name="Strong C."/>
            <person name="Farmer C."/>
            <person name="Delahaunty K."/>
            <person name="Markovic C."/>
            <person name="Hall O."/>
            <person name="Minx P."/>
            <person name="Tomlinson C."/>
            <person name="Mitreva M."/>
            <person name="Hou S."/>
            <person name="Chen J."/>
            <person name="Wollam A."/>
            <person name="Pepin K.H."/>
            <person name="Johnson M."/>
            <person name="Bhonagiri V."/>
            <person name="Zhang X."/>
            <person name="Suruliraj S."/>
            <person name="Warren W."/>
            <person name="Chinwalla A."/>
            <person name="Mardis E.R."/>
            <person name="Wilson R.K."/>
        </authorList>
    </citation>
    <scope>NUCLEOTIDE SEQUENCE [LARGE SCALE GENOMIC DNA]</scope>
    <source>
        <strain evidence="2 3">YIT 11840</strain>
    </source>
</reference>
<organism evidence="2 3">
    <name type="scientific">Paraprevotella clara YIT 11840</name>
    <dbReference type="NCBI Taxonomy" id="762968"/>
    <lineage>
        <taxon>Bacteria</taxon>
        <taxon>Pseudomonadati</taxon>
        <taxon>Bacteroidota</taxon>
        <taxon>Bacteroidia</taxon>
        <taxon>Bacteroidales</taxon>
        <taxon>Prevotellaceae</taxon>
        <taxon>Paraprevotella</taxon>
    </lineage>
</organism>
<dbReference type="RefSeq" id="WP_008620687.1">
    <property type="nucleotide sequence ID" value="NZ_JH376604.1"/>
</dbReference>
<proteinExistence type="predicted"/>
<evidence type="ECO:0000256" key="1">
    <source>
        <dbReference type="SAM" id="MobiDB-lite"/>
    </source>
</evidence>
<accession>G5SSC9</accession>
<dbReference type="HOGENOM" id="CLU_595593_0_0_10"/>
<feature type="compositionally biased region" description="Gly residues" evidence="1">
    <location>
        <begin position="209"/>
        <end position="261"/>
    </location>
</feature>
<protein>
    <submittedName>
        <fullName evidence="2">Uncharacterized protein</fullName>
    </submittedName>
</protein>
<evidence type="ECO:0000313" key="3">
    <source>
        <dbReference type="Proteomes" id="UP000003598"/>
    </source>
</evidence>
<dbReference type="PATRIC" id="fig|762968.3.peg.2029"/>
<dbReference type="eggNOG" id="ENOG5033M3U">
    <property type="taxonomic scope" value="Bacteria"/>
</dbReference>
<evidence type="ECO:0000313" key="2">
    <source>
        <dbReference type="EMBL" id="EHG99847.1"/>
    </source>
</evidence>
<keyword evidence="3" id="KW-1185">Reference proteome</keyword>
<sequence>MKKLTLKDLQSLAHELPVVSEKEQRVYVGGGTGSNLNPFSEEEYRSMLGDGTWEGGFVMTDESGSTGMSMQYIPSSTSAEEDLLPESAENHDLYSMFDNHQLMTMDLNDGDSENCSTMPSGYWDGSGFWTGSGYLDGSGYWDGSGYVTASGYWDGSGWTDKVSGDWAFERDLSEVDVRPEKGGTSEVVVRPGSGGGSFGGGFQDIGGLFDGGGHNGSGNTGSGNNVGGGTSGGSGASLVGGGSSSNGIITGGHGVGHGGGNDSKTDEERFKDNVVKGEEWKSLTQAQKDIFKKLDIQINEDLDNPQYDSKNNVMYIYDANMNVNSLKHEMLHAYQDQILDALDGATSHSNGEFQAFLMDSIRGNINMNKITNEGLSAFYDWHGKYVELGDTTITVDKNAFKSAEFDKMYAGFRDRHKELAEKATDKSLKAAYEKYAQAPDPNYKWEWEKVLDFSGVQVK</sequence>
<dbReference type="AlphaFoldDB" id="G5SSC9"/>
<name>G5SSC9_9BACT</name>
<dbReference type="GeneID" id="93557700"/>
<gene>
    <name evidence="2" type="ORF">HMPREF9441_02279</name>
</gene>
<feature type="region of interest" description="Disordered" evidence="1">
    <location>
        <begin position="209"/>
        <end position="265"/>
    </location>
</feature>
<comment type="caution">
    <text evidence="2">The sequence shown here is derived from an EMBL/GenBank/DDBJ whole genome shotgun (WGS) entry which is preliminary data.</text>
</comment>
<dbReference type="Proteomes" id="UP000003598">
    <property type="component" value="Unassembled WGS sequence"/>
</dbReference>
<dbReference type="STRING" id="762968.HMPREF9441_02279"/>
<dbReference type="EMBL" id="AFFY01000032">
    <property type="protein sequence ID" value="EHG99847.1"/>
    <property type="molecule type" value="Genomic_DNA"/>
</dbReference>